<comment type="caution">
    <text evidence="1">The sequence shown here is derived from an EMBL/GenBank/DDBJ whole genome shotgun (WGS) entry which is preliminary data.</text>
</comment>
<gene>
    <name evidence="1" type="ORF">DFH07DRAFT_755958</name>
</gene>
<name>A0AAD7HZR2_9AGAR</name>
<dbReference type="Proteomes" id="UP001215280">
    <property type="component" value="Unassembled WGS sequence"/>
</dbReference>
<keyword evidence="2" id="KW-1185">Reference proteome</keyword>
<dbReference type="EMBL" id="JARJLG010000186">
    <property type="protein sequence ID" value="KAJ7730982.1"/>
    <property type="molecule type" value="Genomic_DNA"/>
</dbReference>
<dbReference type="Gene3D" id="3.40.50.1820">
    <property type="entry name" value="alpha/beta hydrolase"/>
    <property type="match status" value="1"/>
</dbReference>
<dbReference type="InterPro" id="IPR029058">
    <property type="entry name" value="AB_hydrolase_fold"/>
</dbReference>
<sequence length="198" mass="21589">FEPRWYGIIAPDLLGYGGIDKPSDPKFYVGSGHAHDTRRGGDRDWARLVKHSHRIMCFVVFILIVGARVSSRASRTTTRTACAFLAVGYGPPDSDGVAQSAAITQMFGYDVLAFIKPEAPKLMQDNFDSFFSLLFPETPEICREHMCNPGAAEAWIKANRTTGLPAHITPEVSQVSQAHLFYCITIDGVNPAGPSTAA</sequence>
<proteinExistence type="predicted"/>
<reference evidence="1" key="1">
    <citation type="submission" date="2023-03" db="EMBL/GenBank/DDBJ databases">
        <title>Massive genome expansion in bonnet fungi (Mycena s.s.) driven by repeated elements and novel gene families across ecological guilds.</title>
        <authorList>
            <consortium name="Lawrence Berkeley National Laboratory"/>
            <person name="Harder C.B."/>
            <person name="Miyauchi S."/>
            <person name="Viragh M."/>
            <person name="Kuo A."/>
            <person name="Thoen E."/>
            <person name="Andreopoulos B."/>
            <person name="Lu D."/>
            <person name="Skrede I."/>
            <person name="Drula E."/>
            <person name="Henrissat B."/>
            <person name="Morin E."/>
            <person name="Kohler A."/>
            <person name="Barry K."/>
            <person name="LaButti K."/>
            <person name="Morin E."/>
            <person name="Salamov A."/>
            <person name="Lipzen A."/>
            <person name="Mereny Z."/>
            <person name="Hegedus B."/>
            <person name="Baldrian P."/>
            <person name="Stursova M."/>
            <person name="Weitz H."/>
            <person name="Taylor A."/>
            <person name="Grigoriev I.V."/>
            <person name="Nagy L.G."/>
            <person name="Martin F."/>
            <person name="Kauserud H."/>
        </authorList>
    </citation>
    <scope>NUCLEOTIDE SEQUENCE</scope>
    <source>
        <strain evidence="1">CBHHK188m</strain>
    </source>
</reference>
<accession>A0AAD7HZR2</accession>
<feature type="non-terminal residue" evidence="1">
    <location>
        <position position="1"/>
    </location>
</feature>
<evidence type="ECO:0000313" key="2">
    <source>
        <dbReference type="Proteomes" id="UP001215280"/>
    </source>
</evidence>
<dbReference type="AlphaFoldDB" id="A0AAD7HZR2"/>
<organism evidence="1 2">
    <name type="scientific">Mycena maculata</name>
    <dbReference type="NCBI Taxonomy" id="230809"/>
    <lineage>
        <taxon>Eukaryota</taxon>
        <taxon>Fungi</taxon>
        <taxon>Dikarya</taxon>
        <taxon>Basidiomycota</taxon>
        <taxon>Agaricomycotina</taxon>
        <taxon>Agaricomycetes</taxon>
        <taxon>Agaricomycetidae</taxon>
        <taxon>Agaricales</taxon>
        <taxon>Marasmiineae</taxon>
        <taxon>Mycenaceae</taxon>
        <taxon>Mycena</taxon>
    </lineage>
</organism>
<evidence type="ECO:0000313" key="1">
    <source>
        <dbReference type="EMBL" id="KAJ7730982.1"/>
    </source>
</evidence>
<protein>
    <submittedName>
        <fullName evidence="1">Uncharacterized protein</fullName>
    </submittedName>
</protein>